<dbReference type="EMBL" id="CP067341">
    <property type="protein sequence ID" value="QQP13795.1"/>
    <property type="molecule type" value="Genomic_DNA"/>
</dbReference>
<evidence type="ECO:0000256" key="4">
    <source>
        <dbReference type="ARBA" id="ARBA00022840"/>
    </source>
</evidence>
<keyword evidence="3" id="KW-0547">Nucleotide-binding</keyword>
<accession>A0ABX7AVK7</accession>
<keyword evidence="7" id="KW-1185">Reference proteome</keyword>
<dbReference type="InterPro" id="IPR017871">
    <property type="entry name" value="ABC_transporter-like_CS"/>
</dbReference>
<dbReference type="RefSeq" id="WP_053594371.1">
    <property type="nucleotide sequence ID" value="NZ_CP067341.1"/>
</dbReference>
<dbReference type="CDD" id="cd03216">
    <property type="entry name" value="ABC_Carb_Monos_I"/>
    <property type="match status" value="1"/>
</dbReference>
<proteinExistence type="predicted"/>
<dbReference type="PROSITE" id="PS50893">
    <property type="entry name" value="ABC_TRANSPORTER_2"/>
    <property type="match status" value="2"/>
</dbReference>
<dbReference type="SMART" id="SM00382">
    <property type="entry name" value="AAA"/>
    <property type="match status" value="2"/>
</dbReference>
<dbReference type="GO" id="GO:0005524">
    <property type="term" value="F:ATP binding"/>
    <property type="evidence" value="ECO:0007669"/>
    <property type="project" value="UniProtKB-KW"/>
</dbReference>
<protein>
    <submittedName>
        <fullName evidence="6">Sugar ABC transporter ATP-binding protein</fullName>
    </submittedName>
</protein>
<dbReference type="Proteomes" id="UP000596049">
    <property type="component" value="Chromosome"/>
</dbReference>
<keyword evidence="4 6" id="KW-0067">ATP-binding</keyword>
<reference evidence="6 7" key="1">
    <citation type="submission" date="2020-01" db="EMBL/GenBank/DDBJ databases">
        <authorList>
            <person name="Liu G."/>
            <person name="Liu B."/>
        </authorList>
    </citation>
    <scope>NUCLEOTIDE SEQUENCE [LARGE SCALE GENOMIC DNA]</scope>
    <source>
        <strain evidence="6 7">FJAT-51161</strain>
    </source>
</reference>
<dbReference type="Gene3D" id="3.40.50.300">
    <property type="entry name" value="P-loop containing nucleotide triphosphate hydrolases"/>
    <property type="match status" value="2"/>
</dbReference>
<evidence type="ECO:0000313" key="6">
    <source>
        <dbReference type="EMBL" id="QQP13795.1"/>
    </source>
</evidence>
<feature type="domain" description="ABC transporter" evidence="5">
    <location>
        <begin position="250"/>
        <end position="502"/>
    </location>
</feature>
<dbReference type="Pfam" id="PF00005">
    <property type="entry name" value="ABC_tran"/>
    <property type="match status" value="2"/>
</dbReference>
<dbReference type="PROSITE" id="PS00211">
    <property type="entry name" value="ABC_TRANSPORTER_1"/>
    <property type="match status" value="1"/>
</dbReference>
<dbReference type="SUPFAM" id="SSF52540">
    <property type="entry name" value="P-loop containing nucleoside triphosphate hydrolases"/>
    <property type="match status" value="2"/>
</dbReference>
<evidence type="ECO:0000256" key="3">
    <source>
        <dbReference type="ARBA" id="ARBA00022741"/>
    </source>
</evidence>
<dbReference type="CDD" id="cd03215">
    <property type="entry name" value="ABC_Carb_Monos_II"/>
    <property type="match status" value="1"/>
</dbReference>
<keyword evidence="1" id="KW-0813">Transport</keyword>
<dbReference type="PANTHER" id="PTHR43790">
    <property type="entry name" value="CARBOHYDRATE TRANSPORT ATP-BINDING PROTEIN MG119-RELATED"/>
    <property type="match status" value="1"/>
</dbReference>
<evidence type="ECO:0000313" key="7">
    <source>
        <dbReference type="Proteomes" id="UP000596049"/>
    </source>
</evidence>
<name>A0ABX7AVK7_9BACI</name>
<dbReference type="InterPro" id="IPR027417">
    <property type="entry name" value="P-loop_NTPase"/>
</dbReference>
<evidence type="ECO:0000256" key="1">
    <source>
        <dbReference type="ARBA" id="ARBA00022448"/>
    </source>
</evidence>
<gene>
    <name evidence="6" type="ORF">FJQ98_07040</name>
</gene>
<dbReference type="PANTHER" id="PTHR43790:SF9">
    <property type="entry name" value="GALACTOFURANOSE TRANSPORTER ATP-BINDING PROTEIN YTFR"/>
    <property type="match status" value="1"/>
</dbReference>
<dbReference type="InterPro" id="IPR003593">
    <property type="entry name" value="AAA+_ATPase"/>
</dbReference>
<dbReference type="InterPro" id="IPR003439">
    <property type="entry name" value="ABC_transporter-like_ATP-bd"/>
</dbReference>
<dbReference type="InterPro" id="IPR050107">
    <property type="entry name" value="ABC_carbohydrate_import_ATPase"/>
</dbReference>
<evidence type="ECO:0000259" key="5">
    <source>
        <dbReference type="PROSITE" id="PS50893"/>
    </source>
</evidence>
<evidence type="ECO:0000256" key="2">
    <source>
        <dbReference type="ARBA" id="ARBA00022737"/>
    </source>
</evidence>
<keyword evidence="2" id="KW-0677">Repeat</keyword>
<feature type="domain" description="ABC transporter" evidence="5">
    <location>
        <begin position="7"/>
        <end position="246"/>
    </location>
</feature>
<sequence length="507" mass="56531">MKAKTVIDMKKISIEFPGVKALSDVDFQLESGTIHAVIGANGAGKSTLMKILSGAYPHYTGDIFINGELVSITDAKKSKELGIDIVYQEVDTALIPYLSVAENIMLDQLIFDKKSIINWRKIRQSAKEVLSRIGIELNVEKKVKDISLAEKQMVLIARAIIHERKFLILDEPTAPLSQAETEKLFSIVRDLVKNHHLGIVFISHRLPELFEICEKITIMKDGRIVKENSIEEISQKQVIEHMLGKTFDLVHHKQLKEKGEIALQVNHLVDDSGLVNDVSFHVNKHEIIGLAGLVGAGKTELCKAVFGMSNIKAGSIELYGKTIKNLTPYHAVKNHFGLIPEERRKEGVFVEEPIFKNLTMANLQSFTRLGSFIKQSEEREAARSMIQTIGAKTPNELQKVANLSGGNQQKIAIGKWLMTDAEILLFDEPTKGVDVGAKSDIFNLIDEQAKEGKIIIYATSELSEILLITDRIYVMYDGKIVKELVTSETTEDEVMFYATGGEAYARA</sequence>
<organism evidence="6 7">
    <name type="scientific">Lysinibacillus agricola</name>
    <dbReference type="NCBI Taxonomy" id="2590012"/>
    <lineage>
        <taxon>Bacteria</taxon>
        <taxon>Bacillati</taxon>
        <taxon>Bacillota</taxon>
        <taxon>Bacilli</taxon>
        <taxon>Bacillales</taxon>
        <taxon>Bacillaceae</taxon>
        <taxon>Lysinibacillus</taxon>
    </lineage>
</organism>